<dbReference type="Proteomes" id="UP001054252">
    <property type="component" value="Unassembled WGS sequence"/>
</dbReference>
<gene>
    <name evidence="1" type="ORF">SLEP1_g51039</name>
</gene>
<name>A0AAV5M257_9ROSI</name>
<keyword evidence="2" id="KW-1185">Reference proteome</keyword>
<evidence type="ECO:0000313" key="2">
    <source>
        <dbReference type="Proteomes" id="UP001054252"/>
    </source>
</evidence>
<accession>A0AAV5M257</accession>
<dbReference type="EMBL" id="BPVZ01000173">
    <property type="protein sequence ID" value="GKV43786.1"/>
    <property type="molecule type" value="Genomic_DNA"/>
</dbReference>
<reference evidence="1 2" key="1">
    <citation type="journal article" date="2021" name="Commun. Biol.">
        <title>The genome of Shorea leprosula (Dipterocarpaceae) highlights the ecological relevance of drought in aseasonal tropical rainforests.</title>
        <authorList>
            <person name="Ng K.K.S."/>
            <person name="Kobayashi M.J."/>
            <person name="Fawcett J.A."/>
            <person name="Hatakeyama M."/>
            <person name="Paape T."/>
            <person name="Ng C.H."/>
            <person name="Ang C.C."/>
            <person name="Tnah L.H."/>
            <person name="Lee C.T."/>
            <person name="Nishiyama T."/>
            <person name="Sese J."/>
            <person name="O'Brien M.J."/>
            <person name="Copetti D."/>
            <person name="Mohd Noor M.I."/>
            <person name="Ong R.C."/>
            <person name="Putra M."/>
            <person name="Sireger I.Z."/>
            <person name="Indrioko S."/>
            <person name="Kosugi Y."/>
            <person name="Izuno A."/>
            <person name="Isagi Y."/>
            <person name="Lee S.L."/>
            <person name="Shimizu K.K."/>
        </authorList>
    </citation>
    <scope>NUCLEOTIDE SEQUENCE [LARGE SCALE GENOMIC DNA]</scope>
    <source>
        <strain evidence="1">214</strain>
    </source>
</reference>
<organism evidence="1 2">
    <name type="scientific">Rubroshorea leprosula</name>
    <dbReference type="NCBI Taxonomy" id="152421"/>
    <lineage>
        <taxon>Eukaryota</taxon>
        <taxon>Viridiplantae</taxon>
        <taxon>Streptophyta</taxon>
        <taxon>Embryophyta</taxon>
        <taxon>Tracheophyta</taxon>
        <taxon>Spermatophyta</taxon>
        <taxon>Magnoliopsida</taxon>
        <taxon>eudicotyledons</taxon>
        <taxon>Gunneridae</taxon>
        <taxon>Pentapetalae</taxon>
        <taxon>rosids</taxon>
        <taxon>malvids</taxon>
        <taxon>Malvales</taxon>
        <taxon>Dipterocarpaceae</taxon>
        <taxon>Rubroshorea</taxon>
    </lineage>
</organism>
<protein>
    <submittedName>
        <fullName evidence="1">Uncharacterized protein</fullName>
    </submittedName>
</protein>
<sequence>MNVIPILLFFFPVPLQPNKGTQAPNAPPLEETEFLDLPCSALSFRQLLLLVDFLIFPCTAAGFFPPPGPVLLAGKLWVFECSVTRVLGLSSGFEEAKSRTGKNKGSDELEG</sequence>
<dbReference type="AlphaFoldDB" id="A0AAV5M257"/>
<evidence type="ECO:0000313" key="1">
    <source>
        <dbReference type="EMBL" id="GKV43786.1"/>
    </source>
</evidence>
<comment type="caution">
    <text evidence="1">The sequence shown here is derived from an EMBL/GenBank/DDBJ whole genome shotgun (WGS) entry which is preliminary data.</text>
</comment>
<proteinExistence type="predicted"/>